<name>A0A9P5HR67_9HELO</name>
<dbReference type="GeneID" id="62155038"/>
<accession>A0A9P5HR67</accession>
<dbReference type="RefSeq" id="XP_038727191.1">
    <property type="nucleotide sequence ID" value="XM_038881965.1"/>
</dbReference>
<evidence type="ECO:0000313" key="3">
    <source>
        <dbReference type="EMBL" id="KAF7920557.1"/>
    </source>
</evidence>
<keyword evidence="2" id="KW-0472">Membrane</keyword>
<evidence type="ECO:0000256" key="2">
    <source>
        <dbReference type="SAM" id="Phobius"/>
    </source>
</evidence>
<comment type="caution">
    <text evidence="3">The sequence shown here is derived from an EMBL/GenBank/DDBJ whole genome shotgun (WGS) entry which is preliminary data.</text>
</comment>
<keyword evidence="2" id="KW-1133">Transmembrane helix</keyword>
<protein>
    <submittedName>
        <fullName evidence="3">Uncharacterized protein</fullName>
    </submittedName>
</protein>
<feature type="transmembrane region" description="Helical" evidence="2">
    <location>
        <begin position="18"/>
        <end position="38"/>
    </location>
</feature>
<sequence>MVQCSGIHDAYSPQKQNWSLKILFLMLGSMLGFFFCSIKHSLLPKRLTAITQQSAFQGRTVTLHVHTANQSCHYRSFISRGLKITLDSVQATMPTTLWVNQESRNETLSQYKDLIQNPALFRDPLYFNSDLDTMALEVYYPTRPGKDRSWVRQRGARNHQKLSLDLRDLAECAPNILKVVKSLYLPMIMLENGPGATSKGLLPTCWSGMVQFHALELVTITGVESDFQDGMPVASTKSVAKFFQFSFEKEKRQFPDCHIPRLNMFPLDDEKEKATGSNDYFHFAGNGLFEDDIVGGSWNLWFQEPENYSKVDRSKKRCDGGFVEESIQDFNASNDDEKRRNHTGRISEAGNDGVTVASRFNSSRWSAE</sequence>
<gene>
    <name evidence="3" type="ORF">EAE97_011450</name>
</gene>
<keyword evidence="4" id="KW-1185">Reference proteome</keyword>
<keyword evidence="2" id="KW-0812">Transmembrane</keyword>
<feature type="region of interest" description="Disordered" evidence="1">
    <location>
        <begin position="329"/>
        <end position="353"/>
    </location>
</feature>
<dbReference type="Proteomes" id="UP000710849">
    <property type="component" value="Unassembled WGS sequence"/>
</dbReference>
<proteinExistence type="predicted"/>
<evidence type="ECO:0000256" key="1">
    <source>
        <dbReference type="SAM" id="MobiDB-lite"/>
    </source>
</evidence>
<dbReference type="AlphaFoldDB" id="A0A9P5HR67"/>
<organism evidence="3 4">
    <name type="scientific">Botrytis byssoidea</name>
    <dbReference type="NCBI Taxonomy" id="139641"/>
    <lineage>
        <taxon>Eukaryota</taxon>
        <taxon>Fungi</taxon>
        <taxon>Dikarya</taxon>
        <taxon>Ascomycota</taxon>
        <taxon>Pezizomycotina</taxon>
        <taxon>Leotiomycetes</taxon>
        <taxon>Helotiales</taxon>
        <taxon>Sclerotiniaceae</taxon>
        <taxon>Botrytis</taxon>
    </lineage>
</organism>
<evidence type="ECO:0000313" key="4">
    <source>
        <dbReference type="Proteomes" id="UP000710849"/>
    </source>
</evidence>
<dbReference type="EMBL" id="RCSW01000037">
    <property type="protein sequence ID" value="KAF7920557.1"/>
    <property type="molecule type" value="Genomic_DNA"/>
</dbReference>
<reference evidence="3 4" key="1">
    <citation type="journal article" date="2020" name="Genome Biol. Evol.">
        <title>Comparative genomics of Sclerotiniaceae.</title>
        <authorList>
            <person name="Valero Jimenez C.A."/>
            <person name="Steentjes M."/>
            <person name="Scholten O.E."/>
            <person name="Van Kan J.A.L."/>
        </authorList>
    </citation>
    <scope>NUCLEOTIDE SEQUENCE [LARGE SCALE GENOMIC DNA]</scope>
    <source>
        <strain evidence="3 4">MUCL 94</strain>
    </source>
</reference>